<dbReference type="FunFam" id="3.30.565.10:FF:000006">
    <property type="entry name" value="Sensor histidine kinase WalK"/>
    <property type="match status" value="1"/>
</dbReference>
<comment type="catalytic activity">
    <reaction evidence="1">
        <text>ATP + protein L-histidine = ADP + protein N-phospho-L-histidine.</text>
        <dbReference type="EC" id="2.7.13.3"/>
    </reaction>
</comment>
<keyword evidence="5 9" id="KW-0418">Kinase</keyword>
<feature type="modified residue" description="4-aspartylphosphate" evidence="6">
    <location>
        <position position="444"/>
    </location>
</feature>
<dbReference type="SMART" id="SM00448">
    <property type="entry name" value="REC"/>
    <property type="match status" value="2"/>
</dbReference>
<protein>
    <recommendedName>
        <fullName evidence="2">histidine kinase</fullName>
        <ecNumber evidence="2">2.7.13.3</ecNumber>
    </recommendedName>
</protein>
<dbReference type="SMART" id="SM00387">
    <property type="entry name" value="HATPase_c"/>
    <property type="match status" value="1"/>
</dbReference>
<feature type="modified residue" description="4-aspartylphosphate" evidence="6">
    <location>
        <position position="58"/>
    </location>
</feature>
<evidence type="ECO:0000256" key="3">
    <source>
        <dbReference type="ARBA" id="ARBA00022553"/>
    </source>
</evidence>
<dbReference type="InterPro" id="IPR001789">
    <property type="entry name" value="Sig_transdc_resp-reg_receiver"/>
</dbReference>
<gene>
    <name evidence="9" type="ORF">GGQ67_003729</name>
</gene>
<evidence type="ECO:0000256" key="2">
    <source>
        <dbReference type="ARBA" id="ARBA00012438"/>
    </source>
</evidence>
<dbReference type="Pfam" id="PF02518">
    <property type="entry name" value="HATPase_c"/>
    <property type="match status" value="1"/>
</dbReference>
<evidence type="ECO:0000256" key="4">
    <source>
        <dbReference type="ARBA" id="ARBA00022679"/>
    </source>
</evidence>
<evidence type="ECO:0000259" key="8">
    <source>
        <dbReference type="PROSITE" id="PS50110"/>
    </source>
</evidence>
<evidence type="ECO:0000313" key="9">
    <source>
        <dbReference type="EMBL" id="MBB3966048.1"/>
    </source>
</evidence>
<dbReference type="InterPro" id="IPR036890">
    <property type="entry name" value="HATPase_C_sf"/>
</dbReference>
<keyword evidence="4" id="KW-0808">Transferase</keyword>
<accession>A0A7W6CVT7</accession>
<keyword evidence="10" id="KW-1185">Reference proteome</keyword>
<dbReference type="PROSITE" id="PS50109">
    <property type="entry name" value="HIS_KIN"/>
    <property type="match status" value="1"/>
</dbReference>
<evidence type="ECO:0000313" key="10">
    <source>
        <dbReference type="Proteomes" id="UP000582090"/>
    </source>
</evidence>
<name>A0A7W6CVT7_9HYPH</name>
<dbReference type="PRINTS" id="PR00344">
    <property type="entry name" value="BCTRLSENSOR"/>
</dbReference>
<dbReference type="InterPro" id="IPR011006">
    <property type="entry name" value="CheY-like_superfamily"/>
</dbReference>
<evidence type="ECO:0000256" key="5">
    <source>
        <dbReference type="ARBA" id="ARBA00022777"/>
    </source>
</evidence>
<evidence type="ECO:0000259" key="7">
    <source>
        <dbReference type="PROSITE" id="PS50109"/>
    </source>
</evidence>
<dbReference type="CDD" id="cd17557">
    <property type="entry name" value="REC_Rcp-like"/>
    <property type="match status" value="1"/>
</dbReference>
<dbReference type="AlphaFoldDB" id="A0A7W6CVT7"/>
<dbReference type="EMBL" id="JACIDW010000013">
    <property type="protein sequence ID" value="MBB3966048.1"/>
    <property type="molecule type" value="Genomic_DNA"/>
</dbReference>
<feature type="domain" description="Response regulatory" evidence="8">
    <location>
        <begin position="6"/>
        <end position="123"/>
    </location>
</feature>
<dbReference type="GO" id="GO:0000155">
    <property type="term" value="F:phosphorelay sensor kinase activity"/>
    <property type="evidence" value="ECO:0007669"/>
    <property type="project" value="InterPro"/>
</dbReference>
<dbReference type="PANTHER" id="PTHR43047:SF72">
    <property type="entry name" value="OSMOSENSING HISTIDINE PROTEIN KINASE SLN1"/>
    <property type="match status" value="1"/>
</dbReference>
<feature type="domain" description="Histidine kinase" evidence="7">
    <location>
        <begin position="146"/>
        <end position="357"/>
    </location>
</feature>
<dbReference type="Pfam" id="PF00072">
    <property type="entry name" value="Response_reg"/>
    <property type="match status" value="2"/>
</dbReference>
<dbReference type="InterPro" id="IPR004358">
    <property type="entry name" value="Sig_transdc_His_kin-like_C"/>
</dbReference>
<dbReference type="InterPro" id="IPR005467">
    <property type="entry name" value="His_kinase_dom"/>
</dbReference>
<dbReference type="GO" id="GO:0005886">
    <property type="term" value="C:plasma membrane"/>
    <property type="evidence" value="ECO:0007669"/>
    <property type="project" value="TreeGrafter"/>
</dbReference>
<dbReference type="GO" id="GO:0009927">
    <property type="term" value="F:histidine phosphotransfer kinase activity"/>
    <property type="evidence" value="ECO:0007669"/>
    <property type="project" value="TreeGrafter"/>
</dbReference>
<dbReference type="SUPFAM" id="SSF52172">
    <property type="entry name" value="CheY-like"/>
    <property type="match status" value="2"/>
</dbReference>
<dbReference type="SUPFAM" id="SSF55874">
    <property type="entry name" value="ATPase domain of HSP90 chaperone/DNA topoisomerase II/histidine kinase"/>
    <property type="match status" value="1"/>
</dbReference>
<organism evidence="9 10">
    <name type="scientific">Rhizobium metallidurans</name>
    <dbReference type="NCBI Taxonomy" id="1265931"/>
    <lineage>
        <taxon>Bacteria</taxon>
        <taxon>Pseudomonadati</taxon>
        <taxon>Pseudomonadota</taxon>
        <taxon>Alphaproteobacteria</taxon>
        <taxon>Hyphomicrobiales</taxon>
        <taxon>Rhizobiaceae</taxon>
        <taxon>Rhizobium/Agrobacterium group</taxon>
        <taxon>Rhizobium</taxon>
    </lineage>
</organism>
<evidence type="ECO:0000256" key="6">
    <source>
        <dbReference type="PROSITE-ProRule" id="PRU00169"/>
    </source>
</evidence>
<proteinExistence type="predicted"/>
<dbReference type="InterPro" id="IPR058245">
    <property type="entry name" value="NreC/VraR/RcsB-like_REC"/>
</dbReference>
<dbReference type="PROSITE" id="PS50110">
    <property type="entry name" value="RESPONSE_REGULATORY"/>
    <property type="match status" value="2"/>
</dbReference>
<dbReference type="Proteomes" id="UP000582090">
    <property type="component" value="Unassembled WGS sequence"/>
</dbReference>
<comment type="caution">
    <text evidence="9">The sequence shown here is derived from an EMBL/GenBank/DDBJ whole genome shotgun (WGS) entry which is preliminary data.</text>
</comment>
<keyword evidence="3 6" id="KW-0597">Phosphoprotein</keyword>
<dbReference type="CDD" id="cd00082">
    <property type="entry name" value="HisKA"/>
    <property type="match status" value="1"/>
</dbReference>
<reference evidence="9 10" key="1">
    <citation type="submission" date="2020-08" db="EMBL/GenBank/DDBJ databases">
        <title>Genomic Encyclopedia of Type Strains, Phase IV (KMG-IV): sequencing the most valuable type-strain genomes for metagenomic binning, comparative biology and taxonomic classification.</title>
        <authorList>
            <person name="Goeker M."/>
        </authorList>
    </citation>
    <scope>NUCLEOTIDE SEQUENCE [LARGE SCALE GENOMIC DNA]</scope>
    <source>
        <strain evidence="9 10">DSM 26575</strain>
    </source>
</reference>
<dbReference type="RefSeq" id="WP_183901550.1">
    <property type="nucleotide sequence ID" value="NZ_JACIDW010000013.1"/>
</dbReference>
<dbReference type="EC" id="2.7.13.3" evidence="2"/>
<dbReference type="SMART" id="SM00388">
    <property type="entry name" value="HisKA"/>
    <property type="match status" value="1"/>
</dbReference>
<dbReference type="Gene3D" id="3.30.565.10">
    <property type="entry name" value="Histidine kinase-like ATPase, C-terminal domain"/>
    <property type="match status" value="1"/>
</dbReference>
<evidence type="ECO:0000256" key="1">
    <source>
        <dbReference type="ARBA" id="ARBA00000085"/>
    </source>
</evidence>
<feature type="domain" description="Response regulatory" evidence="8">
    <location>
        <begin position="385"/>
        <end position="511"/>
    </location>
</feature>
<dbReference type="InterPro" id="IPR003594">
    <property type="entry name" value="HATPase_dom"/>
</dbReference>
<dbReference type="InterPro" id="IPR003661">
    <property type="entry name" value="HisK_dim/P_dom"/>
</dbReference>
<dbReference type="Pfam" id="PF00512">
    <property type="entry name" value="HisKA"/>
    <property type="match status" value="1"/>
</dbReference>
<dbReference type="PANTHER" id="PTHR43047">
    <property type="entry name" value="TWO-COMPONENT HISTIDINE PROTEIN KINASE"/>
    <property type="match status" value="1"/>
</dbReference>
<dbReference type="Gene3D" id="1.10.287.130">
    <property type="match status" value="1"/>
</dbReference>
<dbReference type="Gene3D" id="3.40.50.2300">
    <property type="match status" value="2"/>
</dbReference>
<dbReference type="CDD" id="cd17535">
    <property type="entry name" value="REC_NarL-like"/>
    <property type="match status" value="1"/>
</dbReference>
<sequence>MPDGSAVLVIDDNMDDREVYRRMLARVPGASYVVFEAENGDEGIALNARKRPDCVLLDYSLPGRDGVGVLEEILKLDPSANVIMLTGQGSETIAVEVMKGGARDYLTKDTLSPETLHRCIQSAIMHGDLAARLEQKQQSLEIFTRAMAHDLKEPLRTIKSFSRLLQASPSLAHDDHDLLGYVLSAADHMEELIVKVSGFSKLKASGDLEVKPVSLSAIVDQVERNLREQISSRGAAIERGPLPEVMGDGTLLVQMLQNIISNAIKYCETEEPRVRISAQGEDALCRIAIADNGPGIARDHRELIFQPFKRLVGRGIEGTGLGLAICRRIAQLHAGAIWCEDAEGGGTTFIVELPLALPETDKAPAGAASPQQAGQRAERIGRVAEVLLVEDSPADVQLLKIKLMKREKVTFNLHVASNGREAMQLLEERSAGGHDPLIDLILLDINMPIMDGFEVLEALSRDEGLSGIPAFILSTSSDEDDMERAKALGAQAYMVKPPTRQQLELALRDVRTLDLQPCGDALILYAEQTRHQTHATI</sequence>